<protein>
    <submittedName>
        <fullName evidence="2">Peptidase</fullName>
    </submittedName>
</protein>
<organism evidence="2 3">
    <name type="scientific">Neolewinella aurantiaca</name>
    <dbReference type="NCBI Taxonomy" id="2602767"/>
    <lineage>
        <taxon>Bacteria</taxon>
        <taxon>Pseudomonadati</taxon>
        <taxon>Bacteroidota</taxon>
        <taxon>Saprospiria</taxon>
        <taxon>Saprospirales</taxon>
        <taxon>Lewinellaceae</taxon>
        <taxon>Neolewinella</taxon>
    </lineage>
</organism>
<comment type="caution">
    <text evidence="2">The sequence shown here is derived from an EMBL/GenBank/DDBJ whole genome shotgun (WGS) entry which is preliminary data.</text>
</comment>
<dbReference type="AlphaFoldDB" id="A0A5C7FCP1"/>
<dbReference type="SUPFAM" id="SSF50630">
    <property type="entry name" value="Acid proteases"/>
    <property type="match status" value="1"/>
</dbReference>
<dbReference type="EMBL" id="VOXD01000020">
    <property type="protein sequence ID" value="TXF88733.1"/>
    <property type="molecule type" value="Genomic_DNA"/>
</dbReference>
<feature type="domain" description="Retropepsin-like aspartic endopeptidase" evidence="1">
    <location>
        <begin position="13"/>
        <end position="143"/>
    </location>
</feature>
<gene>
    <name evidence="2" type="ORF">FUA23_13800</name>
</gene>
<reference evidence="2 3" key="1">
    <citation type="submission" date="2019-08" db="EMBL/GenBank/DDBJ databases">
        <title>Lewinella sp. strain SSH13 Genome sequencing and assembly.</title>
        <authorList>
            <person name="Kim I."/>
        </authorList>
    </citation>
    <scope>NUCLEOTIDE SEQUENCE [LARGE SCALE GENOMIC DNA]</scope>
    <source>
        <strain evidence="2 3">SSH13</strain>
    </source>
</reference>
<sequence length="157" mass="18027">MKSQGILKKKTIIGRKDKGDFPELGLEDLAIKIDTGAYTSAIHCHKAEVKEVDGKEVLTFTLLDPSHEQYDNKEYSTEHFTEKQVKNSFGSSEKRYAIKTKIFLFDKLYPIELSLSERGEMRFPILIGRKFLMGKFIVDSSKYNLSSKLKTIKNNLQ</sequence>
<dbReference type="PANTHER" id="PTHR38037:SF2">
    <property type="entry name" value="ATP-DEPENDENT ZINC PROTEASE DOMAIN-CONTAINING PROTEIN-RELATED"/>
    <property type="match status" value="1"/>
</dbReference>
<dbReference type="Proteomes" id="UP000321907">
    <property type="component" value="Unassembled WGS sequence"/>
</dbReference>
<evidence type="ECO:0000313" key="3">
    <source>
        <dbReference type="Proteomes" id="UP000321907"/>
    </source>
</evidence>
<accession>A0A5C7FCP1</accession>
<dbReference type="Pfam" id="PF05618">
    <property type="entry name" value="Zn_protease"/>
    <property type="match status" value="1"/>
</dbReference>
<dbReference type="InterPro" id="IPR008503">
    <property type="entry name" value="Asp_endopeptidase"/>
</dbReference>
<dbReference type="PANTHER" id="PTHR38037">
    <property type="entry name" value="ZN_PROTEASE DOMAIN-CONTAINING PROTEIN"/>
    <property type="match status" value="1"/>
</dbReference>
<proteinExistence type="predicted"/>
<evidence type="ECO:0000313" key="2">
    <source>
        <dbReference type="EMBL" id="TXF88733.1"/>
    </source>
</evidence>
<keyword evidence="3" id="KW-1185">Reference proteome</keyword>
<dbReference type="Gene3D" id="2.40.70.10">
    <property type="entry name" value="Acid Proteases"/>
    <property type="match status" value="1"/>
</dbReference>
<evidence type="ECO:0000259" key="1">
    <source>
        <dbReference type="Pfam" id="PF05618"/>
    </source>
</evidence>
<dbReference type="OrthoDB" id="9782977at2"/>
<dbReference type="InterPro" id="IPR021109">
    <property type="entry name" value="Peptidase_aspartic_dom_sf"/>
</dbReference>
<name>A0A5C7FCP1_9BACT</name>